<comment type="caution">
    <text evidence="1">The sequence shown here is derived from an EMBL/GenBank/DDBJ whole genome shotgun (WGS) entry which is preliminary data.</text>
</comment>
<name>A0A3M8CK51_9BACL</name>
<sequence length="130" mass="14884">MIKETIIVGGLVTAGCYLMWKHKMKKDNQRVTLDELAAQYSDECDRMIELGSEKGSLYYVGGRFCMQKAEVDSIRLDIQMYFQNQQGEWIQKQIGKTVPLSRLTKEAQAELLSRGEVQYELEPPKAKASM</sequence>
<evidence type="ECO:0000313" key="1">
    <source>
        <dbReference type="EMBL" id="RNB76126.1"/>
    </source>
</evidence>
<protein>
    <submittedName>
        <fullName evidence="1">Uncharacterized protein</fullName>
    </submittedName>
</protein>
<proteinExistence type="predicted"/>
<accession>A0A3M8CK51</accession>
<dbReference type="PROSITE" id="PS51257">
    <property type="entry name" value="PROKAR_LIPOPROTEIN"/>
    <property type="match status" value="1"/>
</dbReference>
<dbReference type="RefSeq" id="WP_122907773.1">
    <property type="nucleotide sequence ID" value="NZ_CBCSBE010000002.1"/>
</dbReference>
<dbReference type="OrthoDB" id="9828226at2"/>
<organism evidence="1 2">
    <name type="scientific">Brevibacillus invocatus</name>
    <dbReference type="NCBI Taxonomy" id="173959"/>
    <lineage>
        <taxon>Bacteria</taxon>
        <taxon>Bacillati</taxon>
        <taxon>Bacillota</taxon>
        <taxon>Bacilli</taxon>
        <taxon>Bacillales</taxon>
        <taxon>Paenibacillaceae</taxon>
        <taxon>Brevibacillus</taxon>
    </lineage>
</organism>
<dbReference type="AlphaFoldDB" id="A0A3M8CK51"/>
<dbReference type="Proteomes" id="UP000282028">
    <property type="component" value="Unassembled WGS sequence"/>
</dbReference>
<evidence type="ECO:0000313" key="2">
    <source>
        <dbReference type="Proteomes" id="UP000282028"/>
    </source>
</evidence>
<reference evidence="1 2" key="1">
    <citation type="submission" date="2018-10" db="EMBL/GenBank/DDBJ databases">
        <title>Phylogenomics of Brevibacillus.</title>
        <authorList>
            <person name="Dunlap C."/>
        </authorList>
    </citation>
    <scope>NUCLEOTIDE SEQUENCE [LARGE SCALE GENOMIC DNA]</scope>
    <source>
        <strain evidence="1 2">JCM 12215</strain>
    </source>
</reference>
<gene>
    <name evidence="1" type="ORF">EDM52_04215</name>
</gene>
<keyword evidence="2" id="KW-1185">Reference proteome</keyword>
<dbReference type="EMBL" id="RHHR01000008">
    <property type="protein sequence ID" value="RNB76126.1"/>
    <property type="molecule type" value="Genomic_DNA"/>
</dbReference>